<accession>A0A4S8L3X1</accession>
<dbReference type="PANTHER" id="PTHR40465:SF1">
    <property type="entry name" value="DUF6534 DOMAIN-CONTAINING PROTEIN"/>
    <property type="match status" value="1"/>
</dbReference>
<protein>
    <recommendedName>
        <fullName evidence="3">DUF6534 domain-containing protein</fullName>
    </recommendedName>
</protein>
<feature type="transmembrane region" description="Helical" evidence="2">
    <location>
        <begin position="228"/>
        <end position="249"/>
    </location>
</feature>
<proteinExistence type="predicted"/>
<keyword evidence="5" id="KW-1185">Reference proteome</keyword>
<feature type="transmembrane region" description="Helical" evidence="2">
    <location>
        <begin position="122"/>
        <end position="144"/>
    </location>
</feature>
<feature type="region of interest" description="Disordered" evidence="1">
    <location>
        <begin position="288"/>
        <end position="334"/>
    </location>
</feature>
<evidence type="ECO:0000256" key="2">
    <source>
        <dbReference type="SAM" id="Phobius"/>
    </source>
</evidence>
<evidence type="ECO:0000259" key="3">
    <source>
        <dbReference type="Pfam" id="PF20152"/>
    </source>
</evidence>
<gene>
    <name evidence="4" type="ORF">K435DRAFT_871487</name>
</gene>
<dbReference type="EMBL" id="ML179676">
    <property type="protein sequence ID" value="THU83234.1"/>
    <property type="molecule type" value="Genomic_DNA"/>
</dbReference>
<sequence>MPSLISSPTPTVDNTTGAVFLGAIGASILYGITTLQVYLYYHRYLHDSRLHKVSVGVLWTLDTLHQALTIHAAYYLAFKSSGATTIVWSTKLQVAINVVIVLIVQSLYAYRVWKLSGFHHGYLGYIASVVAAGFVVGVAFAYQVYAASTFESLQGITWAIDTSLATSTTIDFIISLAMCYYLRKSRGSEQRLNSKISTVMQYTLSSGLFTSAVSLSTLFTFTLMPNNLIFLGLQLLVTKFYVGSFLAMLNARNTPTKGSVDPELAGSQHSGISLRSNQFQFRVQTTVHTHTETDGGSHGPASPETMTSDRSGLSRTTTYVSYDERSKKDPDAWTVDIESPASAVTPLQGTERYVASRDRRPDYMTQW</sequence>
<dbReference type="Proteomes" id="UP000297245">
    <property type="component" value="Unassembled WGS sequence"/>
</dbReference>
<feature type="compositionally biased region" description="Basic and acidic residues" evidence="1">
    <location>
        <begin position="354"/>
        <end position="367"/>
    </location>
</feature>
<name>A0A4S8L3X1_DENBC</name>
<evidence type="ECO:0000313" key="5">
    <source>
        <dbReference type="Proteomes" id="UP000297245"/>
    </source>
</evidence>
<dbReference type="PANTHER" id="PTHR40465">
    <property type="entry name" value="CHROMOSOME 1, WHOLE GENOME SHOTGUN SEQUENCE"/>
    <property type="match status" value="1"/>
</dbReference>
<reference evidence="4 5" key="1">
    <citation type="journal article" date="2019" name="Nat. Ecol. Evol.">
        <title>Megaphylogeny resolves global patterns of mushroom evolution.</title>
        <authorList>
            <person name="Varga T."/>
            <person name="Krizsan K."/>
            <person name="Foldi C."/>
            <person name="Dima B."/>
            <person name="Sanchez-Garcia M."/>
            <person name="Sanchez-Ramirez S."/>
            <person name="Szollosi G.J."/>
            <person name="Szarkandi J.G."/>
            <person name="Papp V."/>
            <person name="Albert L."/>
            <person name="Andreopoulos W."/>
            <person name="Angelini C."/>
            <person name="Antonin V."/>
            <person name="Barry K.W."/>
            <person name="Bougher N.L."/>
            <person name="Buchanan P."/>
            <person name="Buyck B."/>
            <person name="Bense V."/>
            <person name="Catcheside P."/>
            <person name="Chovatia M."/>
            <person name="Cooper J."/>
            <person name="Damon W."/>
            <person name="Desjardin D."/>
            <person name="Finy P."/>
            <person name="Geml J."/>
            <person name="Haridas S."/>
            <person name="Hughes K."/>
            <person name="Justo A."/>
            <person name="Karasinski D."/>
            <person name="Kautmanova I."/>
            <person name="Kiss B."/>
            <person name="Kocsube S."/>
            <person name="Kotiranta H."/>
            <person name="LaButti K.M."/>
            <person name="Lechner B.E."/>
            <person name="Liimatainen K."/>
            <person name="Lipzen A."/>
            <person name="Lukacs Z."/>
            <person name="Mihaltcheva S."/>
            <person name="Morgado L.N."/>
            <person name="Niskanen T."/>
            <person name="Noordeloos M.E."/>
            <person name="Ohm R.A."/>
            <person name="Ortiz-Santana B."/>
            <person name="Ovrebo C."/>
            <person name="Racz N."/>
            <person name="Riley R."/>
            <person name="Savchenko A."/>
            <person name="Shiryaev A."/>
            <person name="Soop K."/>
            <person name="Spirin V."/>
            <person name="Szebenyi C."/>
            <person name="Tomsovsky M."/>
            <person name="Tulloss R.E."/>
            <person name="Uehling J."/>
            <person name="Grigoriev I.V."/>
            <person name="Vagvolgyi C."/>
            <person name="Papp T."/>
            <person name="Martin F.M."/>
            <person name="Miettinen O."/>
            <person name="Hibbett D.S."/>
            <person name="Nagy L.G."/>
        </authorList>
    </citation>
    <scope>NUCLEOTIDE SEQUENCE [LARGE SCALE GENOMIC DNA]</scope>
    <source>
        <strain evidence="4 5">CBS 962.96</strain>
    </source>
</reference>
<keyword evidence="2" id="KW-1133">Transmembrane helix</keyword>
<feature type="compositionally biased region" description="Basic and acidic residues" evidence="1">
    <location>
        <begin position="322"/>
        <end position="331"/>
    </location>
</feature>
<organism evidence="4 5">
    <name type="scientific">Dendrothele bispora (strain CBS 962.96)</name>
    <dbReference type="NCBI Taxonomy" id="1314807"/>
    <lineage>
        <taxon>Eukaryota</taxon>
        <taxon>Fungi</taxon>
        <taxon>Dikarya</taxon>
        <taxon>Basidiomycota</taxon>
        <taxon>Agaricomycotina</taxon>
        <taxon>Agaricomycetes</taxon>
        <taxon>Agaricomycetidae</taxon>
        <taxon>Agaricales</taxon>
        <taxon>Agaricales incertae sedis</taxon>
        <taxon>Dendrothele</taxon>
    </lineage>
</organism>
<feature type="transmembrane region" description="Helical" evidence="2">
    <location>
        <begin position="92"/>
        <end position="110"/>
    </location>
</feature>
<feature type="transmembrane region" description="Helical" evidence="2">
    <location>
        <begin position="164"/>
        <end position="182"/>
    </location>
</feature>
<keyword evidence="2" id="KW-0812">Transmembrane</keyword>
<feature type="transmembrane region" description="Helical" evidence="2">
    <location>
        <begin position="202"/>
        <end position="222"/>
    </location>
</feature>
<feature type="transmembrane region" description="Helical" evidence="2">
    <location>
        <begin position="53"/>
        <end position="77"/>
    </location>
</feature>
<feature type="transmembrane region" description="Helical" evidence="2">
    <location>
        <begin position="20"/>
        <end position="41"/>
    </location>
</feature>
<dbReference type="OrthoDB" id="2798516at2759"/>
<keyword evidence="2" id="KW-0472">Membrane</keyword>
<feature type="compositionally biased region" description="Polar residues" evidence="1">
    <location>
        <begin position="304"/>
        <end position="320"/>
    </location>
</feature>
<evidence type="ECO:0000313" key="4">
    <source>
        <dbReference type="EMBL" id="THU83234.1"/>
    </source>
</evidence>
<feature type="domain" description="DUF6534" evidence="3">
    <location>
        <begin position="167"/>
        <end position="253"/>
    </location>
</feature>
<dbReference type="Pfam" id="PF20152">
    <property type="entry name" value="DUF6534"/>
    <property type="match status" value="1"/>
</dbReference>
<dbReference type="AlphaFoldDB" id="A0A4S8L3X1"/>
<dbReference type="InterPro" id="IPR045339">
    <property type="entry name" value="DUF6534"/>
</dbReference>
<feature type="region of interest" description="Disordered" evidence="1">
    <location>
        <begin position="348"/>
        <end position="367"/>
    </location>
</feature>
<evidence type="ECO:0000256" key="1">
    <source>
        <dbReference type="SAM" id="MobiDB-lite"/>
    </source>
</evidence>